<dbReference type="GO" id="GO:0008999">
    <property type="term" value="F:protein-N-terminal-alanine acetyltransferase activity"/>
    <property type="evidence" value="ECO:0007669"/>
    <property type="project" value="TreeGrafter"/>
</dbReference>
<dbReference type="Proteomes" id="UP000288943">
    <property type="component" value="Chromosome"/>
</dbReference>
<dbReference type="GO" id="GO:0005737">
    <property type="term" value="C:cytoplasm"/>
    <property type="evidence" value="ECO:0007669"/>
    <property type="project" value="TreeGrafter"/>
</dbReference>
<dbReference type="RefSeq" id="WP_042226272.1">
    <property type="nucleotide sequence ID" value="NZ_CP026520.1"/>
</dbReference>
<keyword evidence="1 6" id="KW-0808">Transferase</keyword>
<dbReference type="CDD" id="cd04301">
    <property type="entry name" value="NAT_SF"/>
    <property type="match status" value="1"/>
</dbReference>
<evidence type="ECO:0000256" key="3">
    <source>
        <dbReference type="ARBA" id="ARBA00038502"/>
    </source>
</evidence>
<reference evidence="6 7" key="1">
    <citation type="submission" date="2018-01" db="EMBL/GenBank/DDBJ databases">
        <title>The whole genome sequencing and assembly of Paenibacillus chitinolyticus KCCM 41400 strain.</title>
        <authorList>
            <person name="Kim J.-Y."/>
            <person name="Park M.-K."/>
            <person name="Lee Y.-J."/>
            <person name="Yi H."/>
            <person name="Bahn Y.-S."/>
            <person name="Kim J.F."/>
            <person name="Lee D.-W."/>
        </authorList>
    </citation>
    <scope>NUCLEOTIDE SEQUENCE [LARGE SCALE GENOMIC DNA]</scope>
    <source>
        <strain evidence="6 7">KCCM 41400</strain>
    </source>
</reference>
<dbReference type="EMBL" id="JAMDMJ010000029">
    <property type="protein sequence ID" value="MCY9598186.1"/>
    <property type="molecule type" value="Genomic_DNA"/>
</dbReference>
<evidence type="ECO:0000313" key="6">
    <source>
        <dbReference type="EMBL" id="QAV21722.1"/>
    </source>
</evidence>
<keyword evidence="8" id="KW-1185">Reference proteome</keyword>
<dbReference type="SUPFAM" id="SSF55729">
    <property type="entry name" value="Acyl-CoA N-acyltransferases (Nat)"/>
    <property type="match status" value="1"/>
</dbReference>
<evidence type="ECO:0000259" key="4">
    <source>
        <dbReference type="PROSITE" id="PS51186"/>
    </source>
</evidence>
<evidence type="ECO:0000256" key="1">
    <source>
        <dbReference type="ARBA" id="ARBA00022679"/>
    </source>
</evidence>
<evidence type="ECO:0000256" key="2">
    <source>
        <dbReference type="ARBA" id="ARBA00023315"/>
    </source>
</evidence>
<dbReference type="InterPro" id="IPR016181">
    <property type="entry name" value="Acyl_CoA_acyltransferase"/>
</dbReference>
<protein>
    <submittedName>
        <fullName evidence="5 6">N-acetyltransferase</fullName>
    </submittedName>
</protein>
<dbReference type="Pfam" id="PF13302">
    <property type="entry name" value="Acetyltransf_3"/>
    <property type="match status" value="1"/>
</dbReference>
<evidence type="ECO:0000313" key="5">
    <source>
        <dbReference type="EMBL" id="MCY9598186.1"/>
    </source>
</evidence>
<evidence type="ECO:0000313" key="8">
    <source>
        <dbReference type="Proteomes" id="UP001527202"/>
    </source>
</evidence>
<comment type="similarity">
    <text evidence="3">Belongs to the acetyltransferase family. RimJ subfamily.</text>
</comment>
<dbReference type="GeneID" id="95376406"/>
<gene>
    <name evidence="5" type="ORF">M5X16_20775</name>
    <name evidence="6" type="ORF">PC41400_16470</name>
</gene>
<dbReference type="KEGG" id="pchi:PC41400_16470"/>
<proteinExistence type="inferred from homology"/>
<accession>A0A410X523</accession>
<reference evidence="5 8" key="2">
    <citation type="submission" date="2022-05" db="EMBL/GenBank/DDBJ databases">
        <title>Genome Sequencing of Bee-Associated Microbes.</title>
        <authorList>
            <person name="Dunlap C."/>
        </authorList>
    </citation>
    <scope>NUCLEOTIDE SEQUENCE [LARGE SCALE GENOMIC DNA]</scope>
    <source>
        <strain evidence="5 8">NRRL B-23120</strain>
    </source>
</reference>
<dbReference type="InterPro" id="IPR000182">
    <property type="entry name" value="GNAT_dom"/>
</dbReference>
<evidence type="ECO:0000313" key="7">
    <source>
        <dbReference type="Proteomes" id="UP000288943"/>
    </source>
</evidence>
<dbReference type="AlphaFoldDB" id="A0A410X523"/>
<dbReference type="PANTHER" id="PTHR43792:SF8">
    <property type="entry name" value="[RIBOSOMAL PROTEIN US5]-ALANINE N-ACETYLTRANSFERASE"/>
    <property type="match status" value="1"/>
</dbReference>
<dbReference type="Proteomes" id="UP001527202">
    <property type="component" value="Unassembled WGS sequence"/>
</dbReference>
<dbReference type="InterPro" id="IPR051531">
    <property type="entry name" value="N-acetyltransferase"/>
</dbReference>
<dbReference type="EMBL" id="CP026520">
    <property type="protein sequence ID" value="QAV21722.1"/>
    <property type="molecule type" value="Genomic_DNA"/>
</dbReference>
<sequence length="184" mass="21322">MTITTDLIYFRYLTEEDAPALLSLMHRNRAHFEPFTITRPDTFYTLEEQTARIRMWDENRSADKSYNFGLFFKENDELIGELSLFHVAREPAHKCMMGYCLDHAYQGKGIMSQAARLALDFAFDEAGFHRVEAGVMPHNVGSIRVLEKAGFQREGVARKNVKINGVWQDHVMFAILEEDERPRS</sequence>
<dbReference type="PANTHER" id="PTHR43792">
    <property type="entry name" value="GNAT FAMILY, PUTATIVE (AFU_ORTHOLOGUE AFUA_3G00765)-RELATED-RELATED"/>
    <property type="match status" value="1"/>
</dbReference>
<keyword evidence="2" id="KW-0012">Acyltransferase</keyword>
<dbReference type="Gene3D" id="3.40.630.30">
    <property type="match status" value="1"/>
</dbReference>
<feature type="domain" description="N-acetyltransferase" evidence="4">
    <location>
        <begin position="8"/>
        <end position="182"/>
    </location>
</feature>
<dbReference type="PROSITE" id="PS51186">
    <property type="entry name" value="GNAT"/>
    <property type="match status" value="1"/>
</dbReference>
<dbReference type="OrthoDB" id="9795206at2"/>
<name>A0A410X523_9BACL</name>
<organism evidence="6 7">
    <name type="scientific">Paenibacillus chitinolyticus</name>
    <dbReference type="NCBI Taxonomy" id="79263"/>
    <lineage>
        <taxon>Bacteria</taxon>
        <taxon>Bacillati</taxon>
        <taxon>Bacillota</taxon>
        <taxon>Bacilli</taxon>
        <taxon>Bacillales</taxon>
        <taxon>Paenibacillaceae</taxon>
        <taxon>Paenibacillus</taxon>
    </lineage>
</organism>